<protein>
    <submittedName>
        <fullName evidence="1">Uncharacterized protein</fullName>
    </submittedName>
</protein>
<dbReference type="Proteomes" id="UP000000305">
    <property type="component" value="Unassembled WGS sequence"/>
</dbReference>
<gene>
    <name evidence="1" type="ORF">DAPPUDRAFT_258978</name>
</gene>
<organism evidence="1 2">
    <name type="scientific">Daphnia pulex</name>
    <name type="common">Water flea</name>
    <dbReference type="NCBI Taxonomy" id="6669"/>
    <lineage>
        <taxon>Eukaryota</taxon>
        <taxon>Metazoa</taxon>
        <taxon>Ecdysozoa</taxon>
        <taxon>Arthropoda</taxon>
        <taxon>Crustacea</taxon>
        <taxon>Branchiopoda</taxon>
        <taxon>Diplostraca</taxon>
        <taxon>Cladocera</taxon>
        <taxon>Anomopoda</taxon>
        <taxon>Daphniidae</taxon>
        <taxon>Daphnia</taxon>
    </lineage>
</organism>
<evidence type="ECO:0000313" key="1">
    <source>
        <dbReference type="EMBL" id="EFX69203.1"/>
    </source>
</evidence>
<dbReference type="HOGENOM" id="CLU_2924913_0_0_1"/>
<dbReference type="InParanoid" id="E9HGC8"/>
<dbReference type="KEGG" id="dpx:DAPPUDRAFT_258978"/>
<keyword evidence="2" id="KW-1185">Reference proteome</keyword>
<dbReference type="EMBL" id="GL732640">
    <property type="protein sequence ID" value="EFX69203.1"/>
    <property type="molecule type" value="Genomic_DNA"/>
</dbReference>
<dbReference type="AlphaFoldDB" id="E9HGC8"/>
<accession>E9HGC8</accession>
<reference evidence="1 2" key="1">
    <citation type="journal article" date="2011" name="Science">
        <title>The ecoresponsive genome of Daphnia pulex.</title>
        <authorList>
            <person name="Colbourne J.K."/>
            <person name="Pfrender M.E."/>
            <person name="Gilbert D."/>
            <person name="Thomas W.K."/>
            <person name="Tucker A."/>
            <person name="Oakley T.H."/>
            <person name="Tokishita S."/>
            <person name="Aerts A."/>
            <person name="Arnold G.J."/>
            <person name="Basu M.K."/>
            <person name="Bauer D.J."/>
            <person name="Caceres C.E."/>
            <person name="Carmel L."/>
            <person name="Casola C."/>
            <person name="Choi J.H."/>
            <person name="Detter J.C."/>
            <person name="Dong Q."/>
            <person name="Dusheyko S."/>
            <person name="Eads B.D."/>
            <person name="Frohlich T."/>
            <person name="Geiler-Samerotte K.A."/>
            <person name="Gerlach D."/>
            <person name="Hatcher P."/>
            <person name="Jogdeo S."/>
            <person name="Krijgsveld J."/>
            <person name="Kriventseva E.V."/>
            <person name="Kultz D."/>
            <person name="Laforsch C."/>
            <person name="Lindquist E."/>
            <person name="Lopez J."/>
            <person name="Manak J.R."/>
            <person name="Muller J."/>
            <person name="Pangilinan J."/>
            <person name="Patwardhan R.P."/>
            <person name="Pitluck S."/>
            <person name="Pritham E.J."/>
            <person name="Rechtsteiner A."/>
            <person name="Rho M."/>
            <person name="Rogozin I.B."/>
            <person name="Sakarya O."/>
            <person name="Salamov A."/>
            <person name="Schaack S."/>
            <person name="Shapiro H."/>
            <person name="Shiga Y."/>
            <person name="Skalitzky C."/>
            <person name="Smith Z."/>
            <person name="Souvorov A."/>
            <person name="Sung W."/>
            <person name="Tang Z."/>
            <person name="Tsuchiya D."/>
            <person name="Tu H."/>
            <person name="Vos H."/>
            <person name="Wang M."/>
            <person name="Wolf Y.I."/>
            <person name="Yamagata H."/>
            <person name="Yamada T."/>
            <person name="Ye Y."/>
            <person name="Shaw J.R."/>
            <person name="Andrews J."/>
            <person name="Crease T.J."/>
            <person name="Tang H."/>
            <person name="Lucas S.M."/>
            <person name="Robertson H.M."/>
            <person name="Bork P."/>
            <person name="Koonin E.V."/>
            <person name="Zdobnov E.M."/>
            <person name="Grigoriev I.V."/>
            <person name="Lynch M."/>
            <person name="Boore J.L."/>
        </authorList>
    </citation>
    <scope>NUCLEOTIDE SEQUENCE [LARGE SCALE GENOMIC DNA]</scope>
</reference>
<name>E9HGC8_DAPPU</name>
<evidence type="ECO:0000313" key="2">
    <source>
        <dbReference type="Proteomes" id="UP000000305"/>
    </source>
</evidence>
<sequence>MNPVLPGSEWYGDSTPSGLVAFTQPKKVSGPRSFAETHFGREEAGAAREAGEVVFGDEESA</sequence>
<proteinExistence type="predicted"/>